<feature type="compositionally biased region" description="Basic and acidic residues" evidence="1">
    <location>
        <begin position="1"/>
        <end position="21"/>
    </location>
</feature>
<sequence length="267" mass="30806">MAERSPRDDPENMKNSEKGFLDYDVTDICFESIPGDNKDLNLQEKSTKINPDLCDDGAAQEPQVKGSASASSSAINESNKDTYASSSSRNRGTGEIRRVDKEKDRNDGDTPEESDNDSDQKERYREMERFYDRFLGLSDHREEAENREIQIDEETMNPQQQLRGLRGPNHGSTSSTSDRTNISRTLGMQSQLSPRAASWRLQNTYQQPPVANQMPRPNQLYIPPMSQDQMMYPYQDPEAYQRYPYQHPVANQMYPYQHPEAYQRYPL</sequence>
<evidence type="ECO:0000313" key="2">
    <source>
        <dbReference type="Proteomes" id="UP000694864"/>
    </source>
</evidence>
<dbReference type="Proteomes" id="UP000694864">
    <property type="component" value="Chromosome 8"/>
</dbReference>
<feature type="compositionally biased region" description="Basic and acidic residues" evidence="1">
    <location>
        <begin position="92"/>
        <end position="108"/>
    </location>
</feature>
<organism evidence="2 3">
    <name type="scientific">Camelina sativa</name>
    <name type="common">False flax</name>
    <name type="synonym">Myagrum sativum</name>
    <dbReference type="NCBI Taxonomy" id="90675"/>
    <lineage>
        <taxon>Eukaryota</taxon>
        <taxon>Viridiplantae</taxon>
        <taxon>Streptophyta</taxon>
        <taxon>Embryophyta</taxon>
        <taxon>Tracheophyta</taxon>
        <taxon>Spermatophyta</taxon>
        <taxon>Magnoliopsida</taxon>
        <taxon>eudicotyledons</taxon>
        <taxon>Gunneridae</taxon>
        <taxon>Pentapetalae</taxon>
        <taxon>rosids</taxon>
        <taxon>malvids</taxon>
        <taxon>Brassicales</taxon>
        <taxon>Brassicaceae</taxon>
        <taxon>Camelineae</taxon>
        <taxon>Camelina</taxon>
    </lineage>
</organism>
<reference evidence="3" key="2">
    <citation type="submission" date="2025-08" db="UniProtKB">
        <authorList>
            <consortium name="RefSeq"/>
        </authorList>
    </citation>
    <scope>IDENTIFICATION</scope>
    <source>
        <tissue evidence="3">Leaf</tissue>
    </source>
</reference>
<feature type="compositionally biased region" description="Basic and acidic residues" evidence="1">
    <location>
        <begin position="36"/>
        <end position="47"/>
    </location>
</feature>
<evidence type="ECO:0000256" key="1">
    <source>
        <dbReference type="SAM" id="MobiDB-lite"/>
    </source>
</evidence>
<gene>
    <name evidence="3" type="primary">LOC104707748</name>
</gene>
<feature type="compositionally biased region" description="Basic and acidic residues" evidence="1">
    <location>
        <begin position="118"/>
        <end position="150"/>
    </location>
</feature>
<feature type="compositionally biased region" description="Polar residues" evidence="1">
    <location>
        <begin position="170"/>
        <end position="181"/>
    </location>
</feature>
<evidence type="ECO:0000313" key="3">
    <source>
        <dbReference type="RefSeq" id="XP_010422471.1"/>
    </source>
</evidence>
<feature type="region of interest" description="Disordered" evidence="1">
    <location>
        <begin position="1"/>
        <end position="181"/>
    </location>
</feature>
<protein>
    <submittedName>
        <fullName evidence="3">Uncharacterized protein LOC104707748</fullName>
    </submittedName>
</protein>
<keyword evidence="2" id="KW-1185">Reference proteome</keyword>
<dbReference type="GeneID" id="104707748"/>
<proteinExistence type="predicted"/>
<name>A0ABM0T8G4_CAMSA</name>
<reference evidence="2" key="1">
    <citation type="journal article" date="2014" name="Nat. Commun.">
        <title>The emerging biofuel crop Camelina sativa retains a highly undifferentiated hexaploid genome structure.</title>
        <authorList>
            <person name="Kagale S."/>
            <person name="Koh C."/>
            <person name="Nixon J."/>
            <person name="Bollina V."/>
            <person name="Clarke W.E."/>
            <person name="Tuteja R."/>
            <person name="Spillane C."/>
            <person name="Robinson S.J."/>
            <person name="Links M.G."/>
            <person name="Clarke C."/>
            <person name="Higgins E.E."/>
            <person name="Huebert T."/>
            <person name="Sharpe A.G."/>
            <person name="Parkin I.A."/>
        </authorList>
    </citation>
    <scope>NUCLEOTIDE SEQUENCE [LARGE SCALE GENOMIC DNA]</scope>
    <source>
        <strain evidence="2">cv. DH55</strain>
    </source>
</reference>
<dbReference type="RefSeq" id="XP_010422471.1">
    <property type="nucleotide sequence ID" value="XM_010424169.1"/>
</dbReference>
<accession>A0ABM0T8G4</accession>
<feature type="compositionally biased region" description="Polar residues" evidence="1">
    <location>
        <begin position="75"/>
        <end position="91"/>
    </location>
</feature>